<sequence length="63" mass="6856">MDSMMNLVKMLLQQANPGLSPEQLQVMMETAQQSQLDANSAPDGVRQNVPPSSGSSHIPNFEE</sequence>
<organism evidence="2 3">
    <name type="scientific">Stylosanthes scabra</name>
    <dbReference type="NCBI Taxonomy" id="79078"/>
    <lineage>
        <taxon>Eukaryota</taxon>
        <taxon>Viridiplantae</taxon>
        <taxon>Streptophyta</taxon>
        <taxon>Embryophyta</taxon>
        <taxon>Tracheophyta</taxon>
        <taxon>Spermatophyta</taxon>
        <taxon>Magnoliopsida</taxon>
        <taxon>eudicotyledons</taxon>
        <taxon>Gunneridae</taxon>
        <taxon>Pentapetalae</taxon>
        <taxon>rosids</taxon>
        <taxon>fabids</taxon>
        <taxon>Fabales</taxon>
        <taxon>Fabaceae</taxon>
        <taxon>Papilionoideae</taxon>
        <taxon>50 kb inversion clade</taxon>
        <taxon>dalbergioids sensu lato</taxon>
        <taxon>Dalbergieae</taxon>
        <taxon>Pterocarpus clade</taxon>
        <taxon>Stylosanthes</taxon>
    </lineage>
</organism>
<protein>
    <submittedName>
        <fullName evidence="2">Uncharacterized protein</fullName>
    </submittedName>
</protein>
<proteinExistence type="predicted"/>
<feature type="region of interest" description="Disordered" evidence="1">
    <location>
        <begin position="30"/>
        <end position="63"/>
    </location>
</feature>
<feature type="non-terminal residue" evidence="2">
    <location>
        <position position="63"/>
    </location>
</feature>
<name>A0ABU6R3W7_9FABA</name>
<comment type="caution">
    <text evidence="2">The sequence shown here is derived from an EMBL/GenBank/DDBJ whole genome shotgun (WGS) entry which is preliminary data.</text>
</comment>
<keyword evidence="3" id="KW-1185">Reference proteome</keyword>
<evidence type="ECO:0000256" key="1">
    <source>
        <dbReference type="SAM" id="MobiDB-lite"/>
    </source>
</evidence>
<accession>A0ABU6R3W7</accession>
<dbReference type="EMBL" id="JASCZI010010818">
    <property type="protein sequence ID" value="MED6117934.1"/>
    <property type="molecule type" value="Genomic_DNA"/>
</dbReference>
<feature type="compositionally biased region" description="Polar residues" evidence="1">
    <location>
        <begin position="49"/>
        <end position="63"/>
    </location>
</feature>
<evidence type="ECO:0000313" key="2">
    <source>
        <dbReference type="EMBL" id="MED6117934.1"/>
    </source>
</evidence>
<evidence type="ECO:0000313" key="3">
    <source>
        <dbReference type="Proteomes" id="UP001341840"/>
    </source>
</evidence>
<gene>
    <name evidence="2" type="ORF">PIB30_114670</name>
</gene>
<reference evidence="2 3" key="1">
    <citation type="journal article" date="2023" name="Plants (Basel)">
        <title>Bridging the Gap: Combining Genomics and Transcriptomics Approaches to Understand Stylosanthes scabra, an Orphan Legume from the Brazilian Caatinga.</title>
        <authorList>
            <person name="Ferreira-Neto J.R.C."/>
            <person name="da Silva M.D."/>
            <person name="Binneck E."/>
            <person name="de Melo N.F."/>
            <person name="da Silva R.H."/>
            <person name="de Melo A.L.T.M."/>
            <person name="Pandolfi V."/>
            <person name="Bustamante F.O."/>
            <person name="Brasileiro-Vidal A.C."/>
            <person name="Benko-Iseppon A.M."/>
        </authorList>
    </citation>
    <scope>NUCLEOTIDE SEQUENCE [LARGE SCALE GENOMIC DNA]</scope>
    <source>
        <tissue evidence="2">Leaves</tissue>
    </source>
</reference>
<dbReference type="Proteomes" id="UP001341840">
    <property type="component" value="Unassembled WGS sequence"/>
</dbReference>